<dbReference type="EMBL" id="CP020477">
    <property type="protein sequence ID" value="ARM77022.1"/>
    <property type="molecule type" value="Genomic_DNA"/>
</dbReference>
<dbReference type="InterPro" id="IPR003085">
    <property type="entry name" value="AcuC"/>
</dbReference>
<dbReference type="GO" id="GO:0045150">
    <property type="term" value="P:acetoin catabolic process"/>
    <property type="evidence" value="ECO:0007669"/>
    <property type="project" value="UniProtKB-UniPathway"/>
</dbReference>
<dbReference type="GO" id="GO:0004407">
    <property type="term" value="F:histone deacetylase activity"/>
    <property type="evidence" value="ECO:0007669"/>
    <property type="project" value="TreeGrafter"/>
</dbReference>
<feature type="domain" description="Histone deacetylase" evidence="4">
    <location>
        <begin position="4"/>
        <end position="274"/>
    </location>
</feature>
<dbReference type="InterPro" id="IPR023801">
    <property type="entry name" value="His_deacetylse_dom"/>
</dbReference>
<keyword evidence="6" id="KW-1185">Reference proteome</keyword>
<keyword evidence="3" id="KW-0006">Acetoin catabolism</keyword>
<dbReference type="Gene3D" id="3.40.800.20">
    <property type="entry name" value="Histone deacetylase domain"/>
    <property type="match status" value="1"/>
</dbReference>
<comment type="pathway">
    <text evidence="1">Ketone degradation; acetoin degradation.</text>
</comment>
<dbReference type="GO" id="GO:0040029">
    <property type="term" value="P:epigenetic regulation of gene expression"/>
    <property type="evidence" value="ECO:0007669"/>
    <property type="project" value="TreeGrafter"/>
</dbReference>
<gene>
    <name evidence="5" type="ORF">B6F84_02070</name>
</gene>
<dbReference type="AlphaFoldDB" id="A0A1W6K3K0"/>
<evidence type="ECO:0000256" key="1">
    <source>
        <dbReference type="ARBA" id="ARBA00005101"/>
    </source>
</evidence>
<protein>
    <recommendedName>
        <fullName evidence="2">Acetoin utilization protein AcuC</fullName>
    </recommendedName>
</protein>
<dbReference type="OrthoDB" id="147549at2157"/>
<dbReference type="SUPFAM" id="SSF52768">
    <property type="entry name" value="Arginase/deacetylase"/>
    <property type="match status" value="1"/>
</dbReference>
<dbReference type="UniPathway" id="UPA00040"/>
<dbReference type="Pfam" id="PF00850">
    <property type="entry name" value="Hist_deacetyl"/>
    <property type="match status" value="1"/>
</dbReference>
<sequence length="317" mass="35271">MAKKLMEERGFFHYIDIVTPKPIEDEELEKIHDKKYIKFVKEMSQKGTGYLDDGDTPAFKGIYEAAKIRVGGSVKALEMIESGYDVAINIGGGFHHAKRSSAEGFCVFNDVALIAKLAEKKYKIAIVDIDGHHADGTQEILYDDNRVLKISLHMYHKNFFPGTGNYDEIGEGNGKGLTLNVPLPPGTADDAYIYAFKETAVKKLLKFKPELTIIVDGGDSHFGDPLVELKLSTKGYYNVIQEILNAIQNSKIILLGGGGYNYDSTARIWTISTAEISGIYSSDIDILHDCCYTSSTNFVMNKVRDVVEKIKQIHNLN</sequence>
<dbReference type="PRINTS" id="PR01270">
    <property type="entry name" value="HDASUPER"/>
</dbReference>
<dbReference type="PANTHER" id="PTHR10625:SF10">
    <property type="entry name" value="HISTONE DEACETYLASE HDAC1"/>
    <property type="match status" value="1"/>
</dbReference>
<accession>A0A1W6K3K0</accession>
<reference evidence="5 6" key="1">
    <citation type="submission" date="2017-03" db="EMBL/GenBank/DDBJ databases">
        <title>Sulfur activation and transportation mechanism of thermophilic Archaea Acidianus manzaensis YN-25.</title>
        <authorList>
            <person name="Ma Y."/>
            <person name="Yang Y."/>
            <person name="Xia J."/>
        </authorList>
    </citation>
    <scope>NUCLEOTIDE SEQUENCE [LARGE SCALE GENOMIC DNA]</scope>
    <source>
        <strain evidence="5 6">YN-25</strain>
    </source>
</reference>
<dbReference type="InterPro" id="IPR037138">
    <property type="entry name" value="His_deacetylse_dom_sf"/>
</dbReference>
<evidence type="ECO:0000256" key="2">
    <source>
        <dbReference type="ARBA" id="ARBA00020218"/>
    </source>
</evidence>
<dbReference type="Proteomes" id="UP000193404">
    <property type="component" value="Chromosome"/>
</dbReference>
<dbReference type="PANTHER" id="PTHR10625">
    <property type="entry name" value="HISTONE DEACETYLASE HDAC1-RELATED"/>
    <property type="match status" value="1"/>
</dbReference>
<proteinExistence type="predicted"/>
<evidence type="ECO:0000313" key="5">
    <source>
        <dbReference type="EMBL" id="ARM77022.1"/>
    </source>
</evidence>
<dbReference type="KEGG" id="aman:B6F84_02070"/>
<organism evidence="5 6">
    <name type="scientific">Acidianus manzaensis</name>
    <dbReference type="NCBI Taxonomy" id="282676"/>
    <lineage>
        <taxon>Archaea</taxon>
        <taxon>Thermoproteota</taxon>
        <taxon>Thermoprotei</taxon>
        <taxon>Sulfolobales</taxon>
        <taxon>Sulfolobaceae</taxon>
        <taxon>Acidianus</taxon>
    </lineage>
</organism>
<dbReference type="STRING" id="282676.B6F84_02070"/>
<evidence type="ECO:0000256" key="3">
    <source>
        <dbReference type="ARBA" id="ARBA00022627"/>
    </source>
</evidence>
<dbReference type="InterPro" id="IPR000286">
    <property type="entry name" value="HDACs"/>
</dbReference>
<evidence type="ECO:0000313" key="6">
    <source>
        <dbReference type="Proteomes" id="UP000193404"/>
    </source>
</evidence>
<dbReference type="InterPro" id="IPR023696">
    <property type="entry name" value="Ureohydrolase_dom_sf"/>
</dbReference>
<name>A0A1W6K3K0_9CREN</name>
<dbReference type="CDD" id="cd09994">
    <property type="entry name" value="HDAC_AcuC_like"/>
    <property type="match status" value="1"/>
</dbReference>
<evidence type="ECO:0000259" key="4">
    <source>
        <dbReference type="Pfam" id="PF00850"/>
    </source>
</evidence>